<protein>
    <recommendedName>
        <fullName evidence="2">HTH cro/C1-type domain-containing protein</fullName>
    </recommendedName>
</protein>
<keyword evidence="4" id="KW-1185">Reference proteome</keyword>
<reference evidence="3" key="2">
    <citation type="submission" date="2020-09" db="EMBL/GenBank/DDBJ databases">
        <authorList>
            <person name="Sun Q."/>
            <person name="Zhou Y."/>
        </authorList>
    </citation>
    <scope>NUCLEOTIDE SEQUENCE</scope>
    <source>
        <strain evidence="3">CGMCC 1.12997</strain>
    </source>
</reference>
<dbReference type="CDD" id="cd00093">
    <property type="entry name" value="HTH_XRE"/>
    <property type="match status" value="1"/>
</dbReference>
<name>A0A917HR21_9BACT</name>
<reference evidence="3" key="1">
    <citation type="journal article" date="2014" name="Int. J. Syst. Evol. Microbiol.">
        <title>Complete genome sequence of Corynebacterium casei LMG S-19264T (=DSM 44701T), isolated from a smear-ripened cheese.</title>
        <authorList>
            <consortium name="US DOE Joint Genome Institute (JGI-PGF)"/>
            <person name="Walter F."/>
            <person name="Albersmeier A."/>
            <person name="Kalinowski J."/>
            <person name="Ruckert C."/>
        </authorList>
    </citation>
    <scope>NUCLEOTIDE SEQUENCE</scope>
    <source>
        <strain evidence="3">CGMCC 1.12997</strain>
    </source>
</reference>
<dbReference type="Pfam" id="PF01381">
    <property type="entry name" value="HTH_3"/>
    <property type="match status" value="1"/>
</dbReference>
<comment type="caution">
    <text evidence="3">The sequence shown here is derived from an EMBL/GenBank/DDBJ whole genome shotgun (WGS) entry which is preliminary data.</text>
</comment>
<dbReference type="GO" id="GO:0003677">
    <property type="term" value="F:DNA binding"/>
    <property type="evidence" value="ECO:0007669"/>
    <property type="project" value="UniProtKB-KW"/>
</dbReference>
<dbReference type="RefSeq" id="WP_188555329.1">
    <property type="nucleotide sequence ID" value="NZ_BMGT01000004.1"/>
</dbReference>
<organism evidence="3 4">
    <name type="scientific">Edaphobacter dinghuensis</name>
    <dbReference type="NCBI Taxonomy" id="1560005"/>
    <lineage>
        <taxon>Bacteria</taxon>
        <taxon>Pseudomonadati</taxon>
        <taxon>Acidobacteriota</taxon>
        <taxon>Terriglobia</taxon>
        <taxon>Terriglobales</taxon>
        <taxon>Acidobacteriaceae</taxon>
        <taxon>Edaphobacter</taxon>
    </lineage>
</organism>
<dbReference type="PANTHER" id="PTHR46797:SF1">
    <property type="entry name" value="METHYLPHOSPHONATE SYNTHASE"/>
    <property type="match status" value="1"/>
</dbReference>
<evidence type="ECO:0000313" key="3">
    <source>
        <dbReference type="EMBL" id="GGG86360.1"/>
    </source>
</evidence>
<dbReference type="GO" id="GO:0003700">
    <property type="term" value="F:DNA-binding transcription factor activity"/>
    <property type="evidence" value="ECO:0007669"/>
    <property type="project" value="TreeGrafter"/>
</dbReference>
<dbReference type="SUPFAM" id="SSF47413">
    <property type="entry name" value="lambda repressor-like DNA-binding domains"/>
    <property type="match status" value="1"/>
</dbReference>
<dbReference type="Proteomes" id="UP000647241">
    <property type="component" value="Unassembled WGS sequence"/>
</dbReference>
<accession>A0A917HR21</accession>
<sequence>MATRQIHARLGQRVRALRKARNWNQDDLAVESGLGRTYISNFENGLKNPNLNTLAILAATFKMTVSELLDGCG</sequence>
<evidence type="ECO:0000313" key="4">
    <source>
        <dbReference type="Proteomes" id="UP000647241"/>
    </source>
</evidence>
<dbReference type="InterPro" id="IPR050807">
    <property type="entry name" value="TransReg_Diox_bact_type"/>
</dbReference>
<dbReference type="PANTHER" id="PTHR46797">
    <property type="entry name" value="HTH-TYPE TRANSCRIPTIONAL REGULATOR"/>
    <property type="match status" value="1"/>
</dbReference>
<dbReference type="InterPro" id="IPR010982">
    <property type="entry name" value="Lambda_DNA-bd_dom_sf"/>
</dbReference>
<dbReference type="EMBL" id="BMGT01000004">
    <property type="protein sequence ID" value="GGG86360.1"/>
    <property type="molecule type" value="Genomic_DNA"/>
</dbReference>
<evidence type="ECO:0000256" key="1">
    <source>
        <dbReference type="ARBA" id="ARBA00023125"/>
    </source>
</evidence>
<proteinExistence type="predicted"/>
<dbReference type="GO" id="GO:0005829">
    <property type="term" value="C:cytosol"/>
    <property type="evidence" value="ECO:0007669"/>
    <property type="project" value="TreeGrafter"/>
</dbReference>
<dbReference type="SMART" id="SM00530">
    <property type="entry name" value="HTH_XRE"/>
    <property type="match status" value="1"/>
</dbReference>
<feature type="domain" description="HTH cro/C1-type" evidence="2">
    <location>
        <begin position="14"/>
        <end position="68"/>
    </location>
</feature>
<dbReference type="PROSITE" id="PS50943">
    <property type="entry name" value="HTH_CROC1"/>
    <property type="match status" value="1"/>
</dbReference>
<dbReference type="Gene3D" id="1.10.260.40">
    <property type="entry name" value="lambda repressor-like DNA-binding domains"/>
    <property type="match status" value="1"/>
</dbReference>
<dbReference type="InterPro" id="IPR001387">
    <property type="entry name" value="Cro/C1-type_HTH"/>
</dbReference>
<dbReference type="AlphaFoldDB" id="A0A917HR21"/>
<evidence type="ECO:0000259" key="2">
    <source>
        <dbReference type="PROSITE" id="PS50943"/>
    </source>
</evidence>
<keyword evidence="1" id="KW-0238">DNA-binding</keyword>
<gene>
    <name evidence="3" type="ORF">GCM10011585_32850</name>
</gene>